<evidence type="ECO:0000313" key="2">
    <source>
        <dbReference type="Proteomes" id="UP000008370"/>
    </source>
</evidence>
<dbReference type="AlphaFoldDB" id="K5V9Y6"/>
<evidence type="ECO:0000313" key="1">
    <source>
        <dbReference type="EMBL" id="EKM59676.1"/>
    </source>
</evidence>
<sequence>MFKKLFTYVAVQAIRSIPSGDSNKTWSVRRAALAASANLSSYEYLPSRNWSTIASLLPVLSRL</sequence>
<dbReference type="KEGG" id="pco:PHACADRAFT_250323"/>
<dbReference type="InParanoid" id="K5V9Y6"/>
<dbReference type="EMBL" id="JH930469">
    <property type="protein sequence ID" value="EKM59676.1"/>
    <property type="molecule type" value="Genomic_DNA"/>
</dbReference>
<dbReference type="GeneID" id="18914895"/>
<keyword evidence="2" id="KW-1185">Reference proteome</keyword>
<dbReference type="RefSeq" id="XP_007392234.1">
    <property type="nucleotide sequence ID" value="XM_007392172.1"/>
</dbReference>
<proteinExistence type="predicted"/>
<organism evidence="1 2">
    <name type="scientific">Phanerochaete carnosa (strain HHB-10118-sp)</name>
    <name type="common">White-rot fungus</name>
    <name type="synonym">Peniophora carnosa</name>
    <dbReference type="NCBI Taxonomy" id="650164"/>
    <lineage>
        <taxon>Eukaryota</taxon>
        <taxon>Fungi</taxon>
        <taxon>Dikarya</taxon>
        <taxon>Basidiomycota</taxon>
        <taxon>Agaricomycotina</taxon>
        <taxon>Agaricomycetes</taxon>
        <taxon>Polyporales</taxon>
        <taxon>Phanerochaetaceae</taxon>
        <taxon>Phanerochaete</taxon>
    </lineage>
</organism>
<protein>
    <submittedName>
        <fullName evidence="1">Uncharacterized protein</fullName>
    </submittedName>
</protein>
<gene>
    <name evidence="1" type="ORF">PHACADRAFT_250323</name>
</gene>
<dbReference type="HOGENOM" id="CLU_2886551_0_0_1"/>
<name>K5V9Y6_PHACS</name>
<accession>K5V9Y6</accession>
<dbReference type="Proteomes" id="UP000008370">
    <property type="component" value="Unassembled WGS sequence"/>
</dbReference>
<reference evidence="1 2" key="1">
    <citation type="journal article" date="2012" name="BMC Genomics">
        <title>Comparative genomics of the white-rot fungi, Phanerochaete carnosa and P. chrysosporium, to elucidate the genetic basis of the distinct wood types they colonize.</title>
        <authorList>
            <person name="Suzuki H."/>
            <person name="MacDonald J."/>
            <person name="Syed K."/>
            <person name="Salamov A."/>
            <person name="Hori C."/>
            <person name="Aerts A."/>
            <person name="Henrissat B."/>
            <person name="Wiebenga A."/>
            <person name="vanKuyk P.A."/>
            <person name="Barry K."/>
            <person name="Lindquist E."/>
            <person name="LaButti K."/>
            <person name="Lapidus A."/>
            <person name="Lucas S."/>
            <person name="Coutinho P."/>
            <person name="Gong Y."/>
            <person name="Samejima M."/>
            <person name="Mahadevan R."/>
            <person name="Abou-Zaid M."/>
            <person name="de Vries R.P."/>
            <person name="Igarashi K."/>
            <person name="Yadav J.S."/>
            <person name="Grigoriev I.V."/>
            <person name="Master E.R."/>
        </authorList>
    </citation>
    <scope>NUCLEOTIDE SEQUENCE [LARGE SCALE GENOMIC DNA]</scope>
    <source>
        <strain evidence="1 2">HHB-10118-sp</strain>
    </source>
</reference>